<dbReference type="EMBL" id="RHJS01000002">
    <property type="protein sequence ID" value="RRK34042.1"/>
    <property type="molecule type" value="Genomic_DNA"/>
</dbReference>
<keyword evidence="2" id="KW-1185">Reference proteome</keyword>
<organism evidence="1 2">
    <name type="scientific">Schaedlerella arabinosiphila</name>
    <dbReference type="NCBI Taxonomy" id="2044587"/>
    <lineage>
        <taxon>Bacteria</taxon>
        <taxon>Bacillati</taxon>
        <taxon>Bacillota</taxon>
        <taxon>Clostridia</taxon>
        <taxon>Lachnospirales</taxon>
        <taxon>Lachnospiraceae</taxon>
        <taxon>Schaedlerella</taxon>
    </lineage>
</organism>
<sequence length="351" mass="40404">MNDLQIQRAAELLQNEFGPEWQTIAGMLGTEGLRKRVGKELTSFMAFPERGNGGDSHWRGNCSPEVVASILRYVLDCKRYYGKDISQFTMMDPMSGSGTSQTVADQFQVRSLLYDLNPSPACGYGNWNALRNDVEDSADLIFFHPPYHDIIKYSGNMWGRPHPDDLSRCENYQDFLEKLNYCIRKFFFALRKDGRLAVLVGDIRKDGHFYSMQNDLMRMGDFESFLVKGQFNCVSDNRRYKKPFIPVVTEYVLILKKADSLTVPFSCRQEGCLSVSRTDLQTITWHHLIRMTMESMGGTAALSDLYDLLRGHPKARKNPHYEDRIRATIYEHPDQYLRTAQGCYRLNYAVA</sequence>
<gene>
    <name evidence="1" type="ORF">EBB54_23860</name>
</gene>
<comment type="caution">
    <text evidence="1">The sequence shown here is derived from an EMBL/GenBank/DDBJ whole genome shotgun (WGS) entry which is preliminary data.</text>
</comment>
<evidence type="ECO:0000313" key="1">
    <source>
        <dbReference type="EMBL" id="RRK34042.1"/>
    </source>
</evidence>
<evidence type="ECO:0000313" key="2">
    <source>
        <dbReference type="Proteomes" id="UP000274920"/>
    </source>
</evidence>
<reference evidence="1" key="1">
    <citation type="submission" date="2018-10" db="EMBL/GenBank/DDBJ databases">
        <title>Schaedlerella arabinophila gen. nov. sp. nov., isolated from the mouse intestinal tract and comparative analysis with the genome of the closely related altered Schaedler flora strain ASF502.</title>
        <authorList>
            <person name="Miyake S."/>
            <person name="Soh M."/>
            <person name="Seedorf H."/>
        </authorList>
    </citation>
    <scope>NUCLEOTIDE SEQUENCE [LARGE SCALE GENOMIC DNA]</scope>
    <source>
        <strain evidence="1">DSM 106076</strain>
    </source>
</reference>
<dbReference type="Proteomes" id="UP000274920">
    <property type="component" value="Unassembled WGS sequence"/>
</dbReference>
<accession>A0A3R8JRH9</accession>
<dbReference type="GO" id="GO:0032259">
    <property type="term" value="P:methylation"/>
    <property type="evidence" value="ECO:0007669"/>
    <property type="project" value="UniProtKB-KW"/>
</dbReference>
<keyword evidence="1" id="KW-0489">Methyltransferase</keyword>
<dbReference type="RefSeq" id="WP_125129213.1">
    <property type="nucleotide sequence ID" value="NZ_RHJS01000002.1"/>
</dbReference>
<proteinExistence type="predicted"/>
<protein>
    <submittedName>
        <fullName evidence="1">SAM-dependent methyltransferase</fullName>
    </submittedName>
</protein>
<dbReference type="AlphaFoldDB" id="A0A3R8JRH9"/>
<dbReference type="Gene3D" id="3.40.50.150">
    <property type="entry name" value="Vaccinia Virus protein VP39"/>
    <property type="match status" value="1"/>
</dbReference>
<dbReference type="SUPFAM" id="SSF53335">
    <property type="entry name" value="S-adenosyl-L-methionine-dependent methyltransferases"/>
    <property type="match status" value="1"/>
</dbReference>
<dbReference type="InterPro" id="IPR029063">
    <property type="entry name" value="SAM-dependent_MTases_sf"/>
</dbReference>
<name>A0A3R8JRH9_9FIRM</name>
<keyword evidence="1" id="KW-0808">Transferase</keyword>
<dbReference type="GO" id="GO:0008168">
    <property type="term" value="F:methyltransferase activity"/>
    <property type="evidence" value="ECO:0007669"/>
    <property type="project" value="UniProtKB-KW"/>
</dbReference>